<accession>A0ABZ1AYL4</accession>
<feature type="transmembrane region" description="Helical" evidence="9">
    <location>
        <begin position="71"/>
        <end position="99"/>
    </location>
</feature>
<keyword evidence="5 10" id="KW-0592">Phosphate transport</keyword>
<evidence type="ECO:0000256" key="11">
    <source>
        <dbReference type="SAM" id="MobiDB-lite"/>
    </source>
</evidence>
<dbReference type="InterPro" id="IPR035906">
    <property type="entry name" value="MetI-like_sf"/>
</dbReference>
<evidence type="ECO:0000256" key="1">
    <source>
        <dbReference type="ARBA" id="ARBA00004651"/>
    </source>
</evidence>
<keyword evidence="8 9" id="KW-0472">Membrane</keyword>
<proteinExistence type="inferred from homology"/>
<feature type="transmembrane region" description="Helical" evidence="9">
    <location>
        <begin position="282"/>
        <end position="303"/>
    </location>
</feature>
<evidence type="ECO:0000256" key="7">
    <source>
        <dbReference type="ARBA" id="ARBA00022989"/>
    </source>
</evidence>
<protein>
    <recommendedName>
        <fullName evidence="10">Phosphate transport system permease protein</fullName>
    </recommendedName>
</protein>
<dbReference type="PROSITE" id="PS50928">
    <property type="entry name" value="ABC_TM1"/>
    <property type="match status" value="1"/>
</dbReference>
<keyword evidence="7 9" id="KW-1133">Transmembrane helix</keyword>
<evidence type="ECO:0000256" key="6">
    <source>
        <dbReference type="ARBA" id="ARBA00022692"/>
    </source>
</evidence>
<dbReference type="SUPFAM" id="SSF161098">
    <property type="entry name" value="MetI-like"/>
    <property type="match status" value="1"/>
</dbReference>
<dbReference type="RefSeq" id="WP_324274563.1">
    <property type="nucleotide sequence ID" value="NZ_CP141261.1"/>
</dbReference>
<dbReference type="InterPro" id="IPR011864">
    <property type="entry name" value="Phosphate_PstC"/>
</dbReference>
<dbReference type="CDD" id="cd06261">
    <property type="entry name" value="TM_PBP2"/>
    <property type="match status" value="1"/>
</dbReference>
<reference evidence="13 14" key="1">
    <citation type="submission" date="2023-12" db="EMBL/GenBank/DDBJ databases">
        <title>Blastococcus brunescens sp. nov., an actonobacterium isolated from sandstone collected in sahara desert.</title>
        <authorList>
            <person name="Gtari M."/>
            <person name="Ghodhbane F."/>
        </authorList>
    </citation>
    <scope>NUCLEOTIDE SEQUENCE [LARGE SCALE GENOMIC DNA]</scope>
    <source>
        <strain evidence="13 14">BMG 8361</strain>
    </source>
</reference>
<feature type="transmembrane region" description="Helical" evidence="9">
    <location>
        <begin position="239"/>
        <end position="262"/>
    </location>
</feature>
<comment type="similarity">
    <text evidence="2 10">Belongs to the binding-protein-dependent transport system permease family. CysTW subfamily.</text>
</comment>
<dbReference type="PANTHER" id="PTHR30425">
    <property type="entry name" value="PHOSPHATE TRANSPORT SYSTEM PERMEASE PROTEIN PST"/>
    <property type="match status" value="1"/>
</dbReference>
<evidence type="ECO:0000256" key="3">
    <source>
        <dbReference type="ARBA" id="ARBA00022448"/>
    </source>
</evidence>
<dbReference type="Proteomes" id="UP001324287">
    <property type="component" value="Chromosome"/>
</dbReference>
<evidence type="ECO:0000256" key="8">
    <source>
        <dbReference type="ARBA" id="ARBA00023136"/>
    </source>
</evidence>
<name>A0ABZ1AYL4_9ACTN</name>
<dbReference type="InterPro" id="IPR000515">
    <property type="entry name" value="MetI-like"/>
</dbReference>
<feature type="transmembrane region" description="Helical" evidence="9">
    <location>
        <begin position="111"/>
        <end position="136"/>
    </location>
</feature>
<comment type="subcellular location">
    <subcellularLocation>
        <location evidence="1 9">Cell membrane</location>
        <topology evidence="1 9">Multi-pass membrane protein</topology>
    </subcellularLocation>
</comment>
<evidence type="ECO:0000313" key="14">
    <source>
        <dbReference type="Proteomes" id="UP001324287"/>
    </source>
</evidence>
<evidence type="ECO:0000313" key="13">
    <source>
        <dbReference type="EMBL" id="WRL63227.1"/>
    </source>
</evidence>
<keyword evidence="3 9" id="KW-0813">Transport</keyword>
<gene>
    <name evidence="13" type="primary">pstC</name>
    <name evidence="13" type="ORF">U6N30_26185</name>
</gene>
<dbReference type="Pfam" id="PF00528">
    <property type="entry name" value="BPD_transp_1"/>
    <property type="match status" value="1"/>
</dbReference>
<evidence type="ECO:0000259" key="12">
    <source>
        <dbReference type="PROSITE" id="PS50928"/>
    </source>
</evidence>
<organism evidence="13 14">
    <name type="scientific">Blastococcus brunescens</name>
    <dbReference type="NCBI Taxonomy" id="1564165"/>
    <lineage>
        <taxon>Bacteria</taxon>
        <taxon>Bacillati</taxon>
        <taxon>Actinomycetota</taxon>
        <taxon>Actinomycetes</taxon>
        <taxon>Geodermatophilales</taxon>
        <taxon>Geodermatophilaceae</taxon>
        <taxon>Blastococcus</taxon>
    </lineage>
</organism>
<dbReference type="InterPro" id="IPR051124">
    <property type="entry name" value="Phosphate_Transport_Permease"/>
</dbReference>
<feature type="domain" description="ABC transmembrane type-1" evidence="12">
    <location>
        <begin position="75"/>
        <end position="303"/>
    </location>
</feature>
<evidence type="ECO:0000256" key="4">
    <source>
        <dbReference type="ARBA" id="ARBA00022475"/>
    </source>
</evidence>
<dbReference type="Gene3D" id="1.10.3720.10">
    <property type="entry name" value="MetI-like"/>
    <property type="match status" value="1"/>
</dbReference>
<keyword evidence="6 9" id="KW-0812">Transmembrane</keyword>
<dbReference type="PANTHER" id="PTHR30425:SF1">
    <property type="entry name" value="PHOSPHATE TRANSPORT SYSTEM PERMEASE PROTEIN PSTC"/>
    <property type="match status" value="1"/>
</dbReference>
<feature type="transmembrane region" description="Helical" evidence="9">
    <location>
        <begin position="156"/>
        <end position="182"/>
    </location>
</feature>
<evidence type="ECO:0000256" key="5">
    <source>
        <dbReference type="ARBA" id="ARBA00022592"/>
    </source>
</evidence>
<evidence type="ECO:0000256" key="2">
    <source>
        <dbReference type="ARBA" id="ARBA00007069"/>
    </source>
</evidence>
<keyword evidence="4 10" id="KW-1003">Cell membrane</keyword>
<evidence type="ECO:0000256" key="9">
    <source>
        <dbReference type="RuleBase" id="RU363032"/>
    </source>
</evidence>
<dbReference type="NCBIfam" id="TIGR02138">
    <property type="entry name" value="phosphate_pstC"/>
    <property type="match status" value="1"/>
</dbReference>
<dbReference type="EMBL" id="CP141261">
    <property type="protein sequence ID" value="WRL63227.1"/>
    <property type="molecule type" value="Genomic_DNA"/>
</dbReference>
<sequence>MTVTSPPQEPTAPRPVRRPGDRIFSGSARGAGILILVILAGVSLFLLAESLPALTAPAEDIPGEGGLASYVWPLIFGTLLSAAIALLVATPLAVGIALFITHYAPRRLAQVLGYVVDLLAAIPSIVYGFWGIAWLAPRLVPFYRWLEENLGFIPLFAGPVSATGRTMLTIGLVLAVMILPIVSAISREVFTQVPSLHTEAALALGATRWEMIKMAVIPYGKSGIIGGAMLGLGRALGETMAVAIILSGSAAGITFALISSANPQTIAANIALQFPESTGLDVNTLIASGLVLFVITLLVNMLARWIVNRRADFSGAN</sequence>
<feature type="region of interest" description="Disordered" evidence="11">
    <location>
        <begin position="1"/>
        <end position="21"/>
    </location>
</feature>
<keyword evidence="14" id="KW-1185">Reference proteome</keyword>
<evidence type="ECO:0000256" key="10">
    <source>
        <dbReference type="RuleBase" id="RU363054"/>
    </source>
</evidence>
<comment type="function">
    <text evidence="10">Part of the binding-protein-dependent transport system for phosphate; probably responsible for the translocation of the substrate across the membrane.</text>
</comment>
<feature type="transmembrane region" description="Helical" evidence="9">
    <location>
        <begin position="31"/>
        <end position="51"/>
    </location>
</feature>